<keyword evidence="4" id="KW-1185">Reference proteome</keyword>
<dbReference type="Pfam" id="PF00174">
    <property type="entry name" value="Oxidored_molyb"/>
    <property type="match status" value="1"/>
</dbReference>
<dbReference type="Proteomes" id="UP000031518">
    <property type="component" value="Unassembled WGS sequence"/>
</dbReference>
<name>A0A0B6X339_9BACT</name>
<proteinExistence type="predicted"/>
<dbReference type="InterPro" id="IPR036374">
    <property type="entry name" value="OxRdtase_Mopterin-bd_sf"/>
</dbReference>
<dbReference type="EMBL" id="CBXV010000008">
    <property type="protein sequence ID" value="CDM66934.1"/>
    <property type="molecule type" value="Genomic_DNA"/>
</dbReference>
<reference evidence="3 4" key="1">
    <citation type="submission" date="2013-12" db="EMBL/GenBank/DDBJ databases">
        <authorList>
            <person name="Stott M."/>
        </authorList>
    </citation>
    <scope>NUCLEOTIDE SEQUENCE [LARGE SCALE GENOMIC DNA]</scope>
    <source>
        <strain evidence="3 4">K22</strain>
    </source>
</reference>
<feature type="chain" id="PRO_5002110043" evidence="1">
    <location>
        <begin position="40"/>
        <end position="189"/>
    </location>
</feature>
<evidence type="ECO:0000313" key="4">
    <source>
        <dbReference type="Proteomes" id="UP000031518"/>
    </source>
</evidence>
<protein>
    <submittedName>
        <fullName evidence="3">Sulfite oxidase-like oxidoreductase</fullName>
    </submittedName>
</protein>
<dbReference type="Gene3D" id="3.90.420.10">
    <property type="entry name" value="Oxidoreductase, molybdopterin-binding domain"/>
    <property type="match status" value="1"/>
</dbReference>
<dbReference type="SUPFAM" id="SSF56524">
    <property type="entry name" value="Oxidoreductase molybdopterin-binding domain"/>
    <property type="match status" value="1"/>
</dbReference>
<reference evidence="3 4" key="2">
    <citation type="submission" date="2015-01" db="EMBL/GenBank/DDBJ databases">
        <title>Complete genome sequence of Pyrinomonas methylaliphatogenes type strain K22T.</title>
        <authorList>
            <person name="Lee K.C.Y."/>
            <person name="Power J.F."/>
            <person name="Dunfield P.F."/>
            <person name="Morgan X.C."/>
            <person name="Huttenhower C."/>
            <person name="Stott M.B."/>
        </authorList>
    </citation>
    <scope>NUCLEOTIDE SEQUENCE [LARGE SCALE GENOMIC DNA]</scope>
    <source>
        <strain evidence="3 4">K22</strain>
    </source>
</reference>
<evidence type="ECO:0000256" key="1">
    <source>
        <dbReference type="SAM" id="SignalP"/>
    </source>
</evidence>
<dbReference type="STRING" id="454194.PYK22_02977"/>
<feature type="domain" description="Oxidoreductase molybdopterin-binding" evidence="2">
    <location>
        <begin position="86"/>
        <end position="183"/>
    </location>
</feature>
<gene>
    <name evidence="3" type="ORF">PYK22_02977</name>
</gene>
<keyword evidence="1" id="KW-0732">Signal</keyword>
<dbReference type="InterPro" id="IPR000572">
    <property type="entry name" value="OxRdtase_Mopterin-bd_dom"/>
</dbReference>
<feature type="signal peptide" evidence="1">
    <location>
        <begin position="1"/>
        <end position="39"/>
    </location>
</feature>
<accession>A0A0B6X339</accession>
<sequence precursor="true">MNFSFFRESPKERMNCQKSRALMGAFSLLLALALSLSGAQGQNASPQNGALLTIGGEGIRPFQLTVADMTKLPRRTVRAKDHDGRDAIFEGVELYEVLKLAGVPFGQDLRGDKMALLLLVEAADGYKVVFALPEIDRAFTDRMILLADRRDGKPLPTQEGTLRLVVPDEKRHARWVRQVIKLSVLRAGR</sequence>
<evidence type="ECO:0000259" key="2">
    <source>
        <dbReference type="Pfam" id="PF00174"/>
    </source>
</evidence>
<evidence type="ECO:0000313" key="3">
    <source>
        <dbReference type="EMBL" id="CDM66934.1"/>
    </source>
</evidence>
<organism evidence="3 4">
    <name type="scientific">Pyrinomonas methylaliphatogenes</name>
    <dbReference type="NCBI Taxonomy" id="454194"/>
    <lineage>
        <taxon>Bacteria</taxon>
        <taxon>Pseudomonadati</taxon>
        <taxon>Acidobacteriota</taxon>
        <taxon>Blastocatellia</taxon>
        <taxon>Blastocatellales</taxon>
        <taxon>Pyrinomonadaceae</taxon>
        <taxon>Pyrinomonas</taxon>
    </lineage>
</organism>
<dbReference type="AlphaFoldDB" id="A0A0B6X339"/>